<dbReference type="InterPro" id="IPR043019">
    <property type="entry name" value="GrlR_sf"/>
</dbReference>
<dbReference type="RefSeq" id="WP_085359789.1">
    <property type="nucleotide sequence ID" value="NZ_JAFBBN010000001.1"/>
</dbReference>
<dbReference type="Proteomes" id="UP000193884">
    <property type="component" value="Unassembled WGS sequence"/>
</dbReference>
<evidence type="ECO:0008006" key="6">
    <source>
        <dbReference type="Google" id="ProtNLM"/>
    </source>
</evidence>
<dbReference type="Proteomes" id="UP000193553">
    <property type="component" value="Unassembled WGS sequence"/>
</dbReference>
<evidence type="ECO:0000313" key="5">
    <source>
        <dbReference type="Proteomes" id="UP000193884"/>
    </source>
</evidence>
<evidence type="ECO:0000313" key="2">
    <source>
        <dbReference type="EMBL" id="OSJ12486.1"/>
    </source>
</evidence>
<keyword evidence="5" id="KW-1185">Reference proteome</keyword>
<reference evidence="4 5" key="1">
    <citation type="submission" date="2017-03" db="EMBL/GenBank/DDBJ databases">
        <title>Whole genome sequences of fourteen strains of Bradyrhizobium canariense and one strain of Bradyrhizobium japonicum isolated from Lupinus (Papilionoideae: Genisteae) species in Algeria.</title>
        <authorList>
            <person name="Crovadore J."/>
            <person name="Chekireb D."/>
            <person name="Brachmann A."/>
            <person name="Chablais R."/>
            <person name="Cochard B."/>
            <person name="Lefort F."/>
        </authorList>
    </citation>
    <scope>NUCLEOTIDE SEQUENCE [LARGE SCALE GENOMIC DNA]</scope>
    <source>
        <strain evidence="2 4">UBMA195</strain>
        <strain evidence="3 5">UBMAN05</strain>
    </source>
</reference>
<organism evidence="2 4">
    <name type="scientific">Bradyrhizobium canariense</name>
    <dbReference type="NCBI Taxonomy" id="255045"/>
    <lineage>
        <taxon>Bacteria</taxon>
        <taxon>Pseudomonadati</taxon>
        <taxon>Pseudomonadota</taxon>
        <taxon>Alphaproteobacteria</taxon>
        <taxon>Hyphomicrobiales</taxon>
        <taxon>Nitrobacteraceae</taxon>
        <taxon>Bradyrhizobium</taxon>
    </lineage>
</organism>
<protein>
    <recommendedName>
        <fullName evidence="6">T3SS negative regulator,GrlR</fullName>
    </recommendedName>
</protein>
<evidence type="ECO:0000256" key="1">
    <source>
        <dbReference type="SAM" id="MobiDB-lite"/>
    </source>
</evidence>
<dbReference type="OrthoDB" id="8456446at2"/>
<evidence type="ECO:0000313" key="3">
    <source>
        <dbReference type="EMBL" id="OSJ29615.1"/>
    </source>
</evidence>
<comment type="caution">
    <text evidence="2">The sequence shown here is derived from an EMBL/GenBank/DDBJ whole genome shotgun (WGS) entry which is preliminary data.</text>
</comment>
<dbReference type="Gene3D" id="2.40.128.380">
    <property type="entry name" value="T3SS negative regulator GrlR"/>
    <property type="match status" value="1"/>
</dbReference>
<sequence>MLRDGKYAAWFRTPRGQGTGVVHLAEGRISGSDSFFTYGGSYRIDEQRFTAVLTTRRHAEGPPTVFGLDEVEVKLSGVCSGAMATCSGTAEQAPDVTFEATLIYSQDEVPAVDARGAVVKLNADKLPKGLDGRSRSRHPFAPGSLGSERNRP</sequence>
<dbReference type="EMBL" id="NAFK01000157">
    <property type="protein sequence ID" value="OSJ29615.1"/>
    <property type="molecule type" value="Genomic_DNA"/>
</dbReference>
<dbReference type="EMBL" id="NAFI01000166">
    <property type="protein sequence ID" value="OSJ12486.1"/>
    <property type="molecule type" value="Genomic_DNA"/>
</dbReference>
<accession>A0A1X3H903</accession>
<evidence type="ECO:0000313" key="4">
    <source>
        <dbReference type="Proteomes" id="UP000193553"/>
    </source>
</evidence>
<gene>
    <name evidence="3" type="ORF">BST63_14435</name>
    <name evidence="2" type="ORF">BSZ18_13255</name>
</gene>
<name>A0A1X3H903_9BRAD</name>
<proteinExistence type="predicted"/>
<feature type="region of interest" description="Disordered" evidence="1">
    <location>
        <begin position="126"/>
        <end position="152"/>
    </location>
</feature>
<dbReference type="AlphaFoldDB" id="A0A1X3H903"/>